<dbReference type="SUPFAM" id="SSF55729">
    <property type="entry name" value="Acyl-CoA N-acyltransferases (Nat)"/>
    <property type="match status" value="1"/>
</dbReference>
<dbReference type="EMBL" id="LT629795">
    <property type="protein sequence ID" value="SDU57971.1"/>
    <property type="molecule type" value="Genomic_DNA"/>
</dbReference>
<dbReference type="CDD" id="cd04301">
    <property type="entry name" value="NAT_SF"/>
    <property type="match status" value="1"/>
</dbReference>
<feature type="domain" description="N-acetyltransferase" evidence="1">
    <location>
        <begin position="9"/>
        <end position="142"/>
    </location>
</feature>
<proteinExistence type="predicted"/>
<dbReference type="GeneID" id="96620429"/>
<dbReference type="InterPro" id="IPR052729">
    <property type="entry name" value="Acyl/Acetyltrans_Enzymes"/>
</dbReference>
<dbReference type="InterPro" id="IPR000182">
    <property type="entry name" value="GNAT_dom"/>
</dbReference>
<dbReference type="OrthoDB" id="510731at2"/>
<accession>A0A8I1FRD6</accession>
<organism evidence="2 5">
    <name type="scientific">Pseudomonas psychrophila</name>
    <dbReference type="NCBI Taxonomy" id="122355"/>
    <lineage>
        <taxon>Bacteria</taxon>
        <taxon>Pseudomonadati</taxon>
        <taxon>Pseudomonadota</taxon>
        <taxon>Gammaproteobacteria</taxon>
        <taxon>Pseudomonadales</taxon>
        <taxon>Pseudomonadaceae</taxon>
        <taxon>Pseudomonas</taxon>
    </lineage>
</organism>
<dbReference type="RefSeq" id="WP_046809290.1">
    <property type="nucleotide sequence ID" value="NZ_CP049044.1"/>
</dbReference>
<dbReference type="PANTHER" id="PTHR47237">
    <property type="entry name" value="SLL0310 PROTEIN"/>
    <property type="match status" value="1"/>
</dbReference>
<reference evidence="2" key="2">
    <citation type="submission" date="2020-12" db="EMBL/GenBank/DDBJ databases">
        <title>Antibiotic resistance and phylogeny of Pseudomonas spp. isolated over three decades from chicken meat in the Norwegian food chain.</title>
        <authorList>
            <person name="Moen B."/>
        </authorList>
    </citation>
    <scope>NUCLEOTIDE SEQUENCE</scope>
    <source>
        <strain evidence="2">MF6762</strain>
    </source>
</reference>
<dbReference type="PROSITE" id="PS51186">
    <property type="entry name" value="GNAT"/>
    <property type="match status" value="1"/>
</dbReference>
<dbReference type="InterPro" id="IPR016181">
    <property type="entry name" value="Acyl_CoA_acyltransferase"/>
</dbReference>
<dbReference type="AlphaFoldDB" id="A0A8I1FRD6"/>
<dbReference type="Pfam" id="PF18014">
    <property type="entry name" value="Acetyltransf_18"/>
    <property type="match status" value="1"/>
</dbReference>
<evidence type="ECO:0000313" key="4">
    <source>
        <dbReference type="Proteomes" id="UP000182058"/>
    </source>
</evidence>
<keyword evidence="4" id="KW-1185">Reference proteome</keyword>
<dbReference type="PANTHER" id="PTHR47237:SF2">
    <property type="entry name" value="BLL4206 PROTEIN"/>
    <property type="match status" value="1"/>
</dbReference>
<keyword evidence="2" id="KW-0808">Transferase</keyword>
<dbReference type="Pfam" id="PF13673">
    <property type="entry name" value="Acetyltransf_10"/>
    <property type="match status" value="1"/>
</dbReference>
<dbReference type="EMBL" id="JAEKCZ010000009">
    <property type="protein sequence ID" value="MBJ2257318.1"/>
    <property type="molecule type" value="Genomic_DNA"/>
</dbReference>
<evidence type="ECO:0000313" key="2">
    <source>
        <dbReference type="EMBL" id="MBJ2257318.1"/>
    </source>
</evidence>
<dbReference type="Gene3D" id="3.40.630.30">
    <property type="match status" value="1"/>
</dbReference>
<gene>
    <name evidence="2" type="ORF">JFT45_12405</name>
    <name evidence="3" type="ORF">SAMN04490201_2827</name>
</gene>
<reference evidence="3 4" key="1">
    <citation type="submission" date="2016-10" db="EMBL/GenBank/DDBJ databases">
        <authorList>
            <person name="Varghese N."/>
            <person name="Submissions S."/>
        </authorList>
    </citation>
    <scope>NUCLEOTIDE SEQUENCE [LARGE SCALE GENOMIC DNA]</scope>
    <source>
        <strain evidence="3 4">BS3667</strain>
    </source>
</reference>
<evidence type="ECO:0000313" key="5">
    <source>
        <dbReference type="Proteomes" id="UP000658390"/>
    </source>
</evidence>
<dbReference type="Proteomes" id="UP000182058">
    <property type="component" value="Chromosome I"/>
</dbReference>
<sequence>MSALHTSACIYRPMTQADLPAAHGLSSQLDWPHRLEDWGLLHRVFKGFVATVDDRLIGTAFACPQGNFATIGLVVVNPDFQGQGIGRLLMELALDACQPGTPILNASVAGAPLYLSQGFVEFGTIEQRQGLARAVALEPLAEDEHLRALCEQDQVRQLALANAGSGLDRSALFAQLHDTIEHTAGIETDGQLQAFALLRRAGRGHCIGPVIAQNTRQARHLITTLLAQIPNQFVRIDVPMDSGLCEWLTLAGLEPVDRVTQMALGSPPQPNPLVRQFALVSQAIG</sequence>
<evidence type="ECO:0000313" key="3">
    <source>
        <dbReference type="EMBL" id="SDU57971.1"/>
    </source>
</evidence>
<dbReference type="Gene3D" id="3.40.630.90">
    <property type="match status" value="1"/>
</dbReference>
<protein>
    <submittedName>
        <fullName evidence="3">Acetyltransferase (GNAT) domain-containing protein</fullName>
    </submittedName>
    <submittedName>
        <fullName evidence="2">GNAT family N-acetyltransferase</fullName>
    </submittedName>
</protein>
<name>A0A8I1FRD6_9PSED</name>
<dbReference type="GO" id="GO:0016747">
    <property type="term" value="F:acyltransferase activity, transferring groups other than amino-acyl groups"/>
    <property type="evidence" value="ECO:0007669"/>
    <property type="project" value="InterPro"/>
</dbReference>
<evidence type="ECO:0000259" key="1">
    <source>
        <dbReference type="PROSITE" id="PS51186"/>
    </source>
</evidence>
<dbReference type="InterPro" id="IPR041496">
    <property type="entry name" value="YitH/HolE_GNAT"/>
</dbReference>
<dbReference type="Proteomes" id="UP000658390">
    <property type="component" value="Unassembled WGS sequence"/>
</dbReference>